<feature type="domain" description="DUF8001" evidence="1">
    <location>
        <begin position="1"/>
        <end position="77"/>
    </location>
</feature>
<organism evidence="2 3">
    <name type="scientific">Natrarchaeobius chitinivorans</name>
    <dbReference type="NCBI Taxonomy" id="1679083"/>
    <lineage>
        <taxon>Archaea</taxon>
        <taxon>Methanobacteriati</taxon>
        <taxon>Methanobacteriota</taxon>
        <taxon>Stenosarchaea group</taxon>
        <taxon>Halobacteria</taxon>
        <taxon>Halobacteriales</taxon>
        <taxon>Natrialbaceae</taxon>
        <taxon>Natrarchaeobius</taxon>
    </lineage>
</organism>
<evidence type="ECO:0000313" key="3">
    <source>
        <dbReference type="Proteomes" id="UP000281431"/>
    </source>
</evidence>
<evidence type="ECO:0000259" key="1">
    <source>
        <dbReference type="Pfam" id="PF26008"/>
    </source>
</evidence>
<comment type="caution">
    <text evidence="2">The sequence shown here is derived from an EMBL/GenBank/DDBJ whole genome shotgun (WGS) entry which is preliminary data.</text>
</comment>
<dbReference type="EMBL" id="REFZ01000004">
    <property type="protein sequence ID" value="RQH01502.1"/>
    <property type="molecule type" value="Genomic_DNA"/>
</dbReference>
<name>A0A3N6MYF4_NATCH</name>
<dbReference type="Pfam" id="PF26008">
    <property type="entry name" value="DUF8001"/>
    <property type="match status" value="1"/>
</dbReference>
<keyword evidence="3" id="KW-1185">Reference proteome</keyword>
<sequence length="93" mass="10712">MVETIRVDRKELTADEILRELERGNRVIVDVDILGRTMNVAIRRRGGTYYCDTALKLLRDESDGEMRTRLERYRLARPTGDELEREAAQSTGG</sequence>
<dbReference type="Proteomes" id="UP000281431">
    <property type="component" value="Unassembled WGS sequence"/>
</dbReference>
<proteinExistence type="predicted"/>
<dbReference type="OrthoDB" id="258836at2157"/>
<reference evidence="2 3" key="1">
    <citation type="submission" date="2018-10" db="EMBL/GenBank/DDBJ databases">
        <title>Natrarchaeobius chitinivorans gen. nov., sp. nov., and Natrarchaeobius haloalkaliphilus sp. nov., alkaliphilic, chitin-utilizing haloarchaea from hypersaline alkaline lakes.</title>
        <authorList>
            <person name="Sorokin D.Y."/>
            <person name="Elcheninov A.G."/>
            <person name="Kostrikina N.A."/>
            <person name="Bale N.J."/>
            <person name="Sinninghe Damste J.S."/>
            <person name="Khijniak T.V."/>
            <person name="Kublanov I.V."/>
            <person name="Toshchakov S.V."/>
        </authorList>
    </citation>
    <scope>NUCLEOTIDE SEQUENCE [LARGE SCALE GENOMIC DNA]</scope>
    <source>
        <strain evidence="2 3">AArcht7</strain>
    </source>
</reference>
<gene>
    <name evidence="2" type="ORF">EA472_08325</name>
</gene>
<accession>A0A3N6MYF4</accession>
<evidence type="ECO:0000313" key="2">
    <source>
        <dbReference type="EMBL" id="RQH01502.1"/>
    </source>
</evidence>
<dbReference type="InterPro" id="IPR058314">
    <property type="entry name" value="DUF8001"/>
</dbReference>
<protein>
    <recommendedName>
        <fullName evidence="1">DUF8001 domain-containing protein</fullName>
    </recommendedName>
</protein>
<dbReference type="AlphaFoldDB" id="A0A3N6MYF4"/>